<keyword evidence="8" id="KW-1185">Reference proteome</keyword>
<feature type="transmembrane region" description="Helical" evidence="6">
    <location>
        <begin position="121"/>
        <end position="143"/>
    </location>
</feature>
<protein>
    <submittedName>
        <fullName evidence="7">Putative O-antigen/teichoic acid transporter</fullName>
    </submittedName>
</protein>
<feature type="transmembrane region" description="Helical" evidence="6">
    <location>
        <begin position="300"/>
        <end position="319"/>
    </location>
</feature>
<accession>I8UAN7</accession>
<dbReference type="OrthoDB" id="9815702at2"/>
<dbReference type="PANTHER" id="PTHR30250">
    <property type="entry name" value="PST FAMILY PREDICTED COLANIC ACID TRANSPORTER"/>
    <property type="match status" value="1"/>
</dbReference>
<dbReference type="AlphaFoldDB" id="I8UAN7"/>
<dbReference type="EMBL" id="AKKV01000042">
    <property type="protein sequence ID" value="EIT83975.1"/>
    <property type="molecule type" value="Genomic_DNA"/>
</dbReference>
<comment type="subcellular location">
    <subcellularLocation>
        <location evidence="1">Cell membrane</location>
        <topology evidence="1">Multi-pass membrane protein</topology>
    </subcellularLocation>
</comment>
<evidence type="ECO:0000256" key="5">
    <source>
        <dbReference type="ARBA" id="ARBA00023136"/>
    </source>
</evidence>
<feature type="transmembrane region" description="Helical" evidence="6">
    <location>
        <begin position="150"/>
        <end position="170"/>
    </location>
</feature>
<feature type="transmembrane region" description="Helical" evidence="6">
    <location>
        <begin position="260"/>
        <end position="279"/>
    </location>
</feature>
<evidence type="ECO:0000256" key="4">
    <source>
        <dbReference type="ARBA" id="ARBA00022989"/>
    </source>
</evidence>
<dbReference type="Pfam" id="PF01943">
    <property type="entry name" value="Polysacc_synt"/>
    <property type="match status" value="1"/>
</dbReference>
<evidence type="ECO:0000313" key="7">
    <source>
        <dbReference type="EMBL" id="EIT83975.1"/>
    </source>
</evidence>
<dbReference type="PANTHER" id="PTHR30250:SF11">
    <property type="entry name" value="O-ANTIGEN TRANSPORTER-RELATED"/>
    <property type="match status" value="1"/>
</dbReference>
<feature type="transmembrane region" description="Helical" evidence="6">
    <location>
        <begin position="365"/>
        <end position="383"/>
    </location>
</feature>
<dbReference type="InterPro" id="IPR050833">
    <property type="entry name" value="Poly_Biosynth_Transport"/>
</dbReference>
<evidence type="ECO:0000256" key="3">
    <source>
        <dbReference type="ARBA" id="ARBA00022692"/>
    </source>
</evidence>
<feature type="transmembrane region" description="Helical" evidence="6">
    <location>
        <begin position="389"/>
        <end position="409"/>
    </location>
</feature>
<evidence type="ECO:0000256" key="6">
    <source>
        <dbReference type="SAM" id="Phobius"/>
    </source>
</evidence>
<evidence type="ECO:0000313" key="8">
    <source>
        <dbReference type="Proteomes" id="UP000004080"/>
    </source>
</evidence>
<keyword evidence="2" id="KW-1003">Cell membrane</keyword>
<keyword evidence="3 6" id="KW-0812">Transmembrane</keyword>
<evidence type="ECO:0000256" key="2">
    <source>
        <dbReference type="ARBA" id="ARBA00022475"/>
    </source>
</evidence>
<keyword evidence="5 6" id="KW-0472">Membrane</keyword>
<name>I8UAN7_9BACL</name>
<dbReference type="eggNOG" id="COG2244">
    <property type="taxonomic scope" value="Bacteria"/>
</dbReference>
<feature type="transmembrane region" description="Helical" evidence="6">
    <location>
        <begin position="20"/>
        <end position="38"/>
    </location>
</feature>
<evidence type="ECO:0000256" key="1">
    <source>
        <dbReference type="ARBA" id="ARBA00004651"/>
    </source>
</evidence>
<dbReference type="STRING" id="1196324.A374_18109"/>
<gene>
    <name evidence="7" type="ORF">A374_18109</name>
</gene>
<proteinExistence type="predicted"/>
<organism evidence="7 8">
    <name type="scientific">Fictibacillus macauensis ZFHKF-1</name>
    <dbReference type="NCBI Taxonomy" id="1196324"/>
    <lineage>
        <taxon>Bacteria</taxon>
        <taxon>Bacillati</taxon>
        <taxon>Bacillota</taxon>
        <taxon>Bacilli</taxon>
        <taxon>Bacillales</taxon>
        <taxon>Fictibacillaceae</taxon>
        <taxon>Fictibacillus</taxon>
    </lineage>
</organism>
<dbReference type="RefSeq" id="WP_007203691.1">
    <property type="nucleotide sequence ID" value="NZ_AKKV01000042.1"/>
</dbReference>
<keyword evidence="4 6" id="KW-1133">Transmembrane helix</keyword>
<feature type="transmembrane region" description="Helical" evidence="6">
    <location>
        <begin position="88"/>
        <end position="115"/>
    </location>
</feature>
<dbReference type="CDD" id="cd13128">
    <property type="entry name" value="MATE_Wzx_like"/>
    <property type="match status" value="1"/>
</dbReference>
<dbReference type="InterPro" id="IPR002797">
    <property type="entry name" value="Polysacc_synth"/>
</dbReference>
<dbReference type="GO" id="GO:0005886">
    <property type="term" value="C:plasma membrane"/>
    <property type="evidence" value="ECO:0007669"/>
    <property type="project" value="UniProtKB-SubCell"/>
</dbReference>
<reference evidence="7 8" key="1">
    <citation type="journal article" date="2012" name="J. Bacteriol.">
        <title>Genome of Bacillus macauensis ZFHKF-1, a Long-Chain-Forming Bacterium.</title>
        <authorList>
            <person name="Cai L."/>
            <person name="Zhang T."/>
        </authorList>
    </citation>
    <scope>NUCLEOTIDE SEQUENCE [LARGE SCALE GENOMIC DNA]</scope>
    <source>
        <strain evidence="7 8">ZFHKF-1</strain>
    </source>
</reference>
<feature type="transmembrane region" description="Helical" evidence="6">
    <location>
        <begin position="176"/>
        <end position="198"/>
    </location>
</feature>
<dbReference type="Proteomes" id="UP000004080">
    <property type="component" value="Unassembled WGS sequence"/>
</dbReference>
<sequence>MLNRIKKVTSNKLFVNGAWLYLLQFFNTILPLITLPYITRVLGSSQYGVFSFSLTVVTYIQVIVEYGFNLSGSRKVALTSQKSVHSKIFSTITISKVFLCAVSLVFLMILCITMGMEKNQLICVGVLFSLVVGSVFQQTWLFQGLQEMKYITIVNLISRSISVVLIFLLVKSSGDIYLYCSLYGLTFFLNGLFSVLFVKYKMSIKFVSVSFSEVYAELKEGWYTFTTSAMTKLFSTLGVIVLGITSSDHLVGVYSAMQKIPFLIVMLYSPVGQAMYPYMSSNFAIEISKGLDSVKKIIKIIIPTVSIIGVILVIFSNYIVNIIYGAEYIPYSYLLFPLTGWLIFSILNNLLGIQILVASGYQKEYSVAFQLSMISVFISNIVLGYYLGVYGVAFASLISEIVLTIALAFQLKKLKIKHLFAHRSSKVF</sequence>
<feature type="transmembrane region" description="Helical" evidence="6">
    <location>
        <begin position="331"/>
        <end position="353"/>
    </location>
</feature>
<dbReference type="PATRIC" id="fig|1196324.3.peg.3694"/>
<comment type="caution">
    <text evidence="7">The sequence shown here is derived from an EMBL/GenBank/DDBJ whole genome shotgun (WGS) entry which is preliminary data.</text>
</comment>